<dbReference type="KEGG" id="aaco:K1I37_13715"/>
<accession>T0CVA7</accession>
<dbReference type="AlphaFoldDB" id="T0CVA7"/>
<gene>
    <name evidence="1" type="ORF">K1I37_13715</name>
</gene>
<keyword evidence="2" id="KW-1185">Reference proteome</keyword>
<dbReference type="RefSeq" id="WP_021297772.1">
    <property type="nucleotide sequence ID" value="NZ_AURB01000159.1"/>
</dbReference>
<organism evidence="1 2">
    <name type="scientific">Alicyclobacillus acidoterrestris (strain ATCC 49025 / DSM 3922 / CIP 106132 / NCIMB 13137 / GD3B)</name>
    <dbReference type="NCBI Taxonomy" id="1356854"/>
    <lineage>
        <taxon>Bacteria</taxon>
        <taxon>Bacillati</taxon>
        <taxon>Bacillota</taxon>
        <taxon>Bacilli</taxon>
        <taxon>Bacillales</taxon>
        <taxon>Alicyclobacillaceae</taxon>
        <taxon>Alicyclobacillus</taxon>
    </lineage>
</organism>
<dbReference type="EMBL" id="CP080467">
    <property type="protein sequence ID" value="UNO47741.1"/>
    <property type="molecule type" value="Genomic_DNA"/>
</dbReference>
<proteinExistence type="predicted"/>
<sequence>MFAAISLHRPRKSRYQTIPWEWLQRTEPAQTATIQLPLISLLPYFYYPMVAESMVLLSVLLFANDSM</sequence>
<dbReference type="Proteomes" id="UP000829401">
    <property type="component" value="Chromosome"/>
</dbReference>
<reference evidence="2" key="1">
    <citation type="journal article" date="2022" name="G3 (Bethesda)">
        <title>Unveiling the complete genome sequence of Alicyclobacillus acidoterrestris DSM 3922T, a taint-producing strain.</title>
        <authorList>
            <person name="Leonardo I.C."/>
            <person name="Barreto Crespo M.T."/>
            <person name="Gaspar F.B."/>
        </authorList>
    </citation>
    <scope>NUCLEOTIDE SEQUENCE [LARGE SCALE GENOMIC DNA]</scope>
    <source>
        <strain evidence="2">DSM 3922</strain>
    </source>
</reference>
<evidence type="ECO:0000313" key="1">
    <source>
        <dbReference type="EMBL" id="UNO47741.1"/>
    </source>
</evidence>
<evidence type="ECO:0000313" key="2">
    <source>
        <dbReference type="Proteomes" id="UP000829401"/>
    </source>
</evidence>
<protein>
    <submittedName>
        <fullName evidence="1">Uncharacterized protein</fullName>
    </submittedName>
</protein>
<accession>A0A9E6ZJ92</accession>
<name>T0CVA7_ALIAG</name>